<evidence type="ECO:0000313" key="2">
    <source>
        <dbReference type="EMBL" id="CDG18027.1"/>
    </source>
</evidence>
<dbReference type="SUPFAM" id="SSF46955">
    <property type="entry name" value="Putative DNA-binding domain"/>
    <property type="match status" value="1"/>
</dbReference>
<name>A0A068QSM1_9GAMM</name>
<dbReference type="EMBL" id="VNHN01000004">
    <property type="protein sequence ID" value="TYP15943.1"/>
    <property type="molecule type" value="Genomic_DNA"/>
</dbReference>
<evidence type="ECO:0000259" key="1">
    <source>
        <dbReference type="Pfam" id="PF12728"/>
    </source>
</evidence>
<protein>
    <submittedName>
        <fullName evidence="3">Excisionase family DNA binding protein</fullName>
    </submittedName>
    <submittedName>
        <fullName evidence="2">Putative Similarities with excisionase</fullName>
    </submittedName>
</protein>
<dbReference type="KEGG" id="xdo:XDD1_2328"/>
<dbReference type="Proteomes" id="UP000324170">
    <property type="component" value="Unassembled WGS sequence"/>
</dbReference>
<dbReference type="EMBL" id="FO704550">
    <property type="protein sequence ID" value="CDG18027.1"/>
    <property type="molecule type" value="Genomic_DNA"/>
</dbReference>
<dbReference type="RefSeq" id="WP_045971070.1">
    <property type="nucleotide sequence ID" value="NZ_CAWMED010000001.1"/>
</dbReference>
<dbReference type="OrthoDB" id="26212at2"/>
<dbReference type="InterPro" id="IPR010093">
    <property type="entry name" value="SinI_DNA-bd"/>
</dbReference>
<dbReference type="GO" id="GO:0003677">
    <property type="term" value="F:DNA binding"/>
    <property type="evidence" value="ECO:0007669"/>
    <property type="project" value="InterPro"/>
</dbReference>
<keyword evidence="5" id="KW-1185">Reference proteome</keyword>
<gene>
    <name evidence="3" type="ORF">LY16_00410</name>
    <name evidence="2" type="ORF">XDD1_2328</name>
</gene>
<dbReference type="NCBIfam" id="TIGR01764">
    <property type="entry name" value="excise"/>
    <property type="match status" value="1"/>
</dbReference>
<dbReference type="Pfam" id="PF12728">
    <property type="entry name" value="HTH_17"/>
    <property type="match status" value="1"/>
</dbReference>
<evidence type="ECO:0000313" key="5">
    <source>
        <dbReference type="Proteomes" id="UP000324170"/>
    </source>
</evidence>
<reference evidence="2 4" key="1">
    <citation type="submission" date="2013-07" db="EMBL/GenBank/DDBJ databases">
        <authorList>
            <person name="Genoscope - CEA"/>
        </authorList>
    </citation>
    <scope>NUCLEOTIDE SEQUENCE [LARGE SCALE GENOMIC DNA]</scope>
    <source>
        <strain evidence="2">FRM16</strain>
        <strain evidence="4">FRM16 / DSM 17909</strain>
    </source>
</reference>
<evidence type="ECO:0000313" key="4">
    <source>
        <dbReference type="Proteomes" id="UP000032721"/>
    </source>
</evidence>
<dbReference type="HOGENOM" id="CLU_106726_1_0_6"/>
<dbReference type="STRING" id="351671.XDD1_2328"/>
<organism evidence="2 4">
    <name type="scientific">Xenorhabdus doucetiae</name>
    <dbReference type="NCBI Taxonomy" id="351671"/>
    <lineage>
        <taxon>Bacteria</taxon>
        <taxon>Pseudomonadati</taxon>
        <taxon>Pseudomonadota</taxon>
        <taxon>Gammaproteobacteria</taxon>
        <taxon>Enterobacterales</taxon>
        <taxon>Morganellaceae</taxon>
        <taxon>Xenorhabdus</taxon>
    </lineage>
</organism>
<accession>A0A068QSM1</accession>
<reference evidence="3 5" key="2">
    <citation type="submission" date="2019-07" db="EMBL/GenBank/DDBJ databases">
        <title>Genomic Encyclopedia of Type Strains, Phase I: the one thousand microbial genomes (KMG-I) project.</title>
        <authorList>
            <person name="Kyrpides N."/>
        </authorList>
    </citation>
    <scope>NUCLEOTIDE SEQUENCE [LARGE SCALE GENOMIC DNA]</scope>
    <source>
        <strain evidence="3 5">DSM 17909</strain>
    </source>
</reference>
<sequence>MTTTTLPNIQLPDTQEKEIAQKSYRDLSALLATKFEARHFTIKNDEKEGQSIEVPSSAVKLLVEILGELACGNAVQIVPVHAELTTQEAANILNVSRPHVVKLLEDGQIKFHKTGRHRRIRFADLMAFKQKRDADAMLAMDELTSLSQDYGIY</sequence>
<evidence type="ECO:0000313" key="3">
    <source>
        <dbReference type="EMBL" id="TYP15943.1"/>
    </source>
</evidence>
<dbReference type="InterPro" id="IPR041657">
    <property type="entry name" value="HTH_17"/>
</dbReference>
<feature type="domain" description="Helix-turn-helix" evidence="1">
    <location>
        <begin position="84"/>
        <end position="132"/>
    </location>
</feature>
<proteinExistence type="predicted"/>
<dbReference type="InterPro" id="IPR009061">
    <property type="entry name" value="DNA-bd_dom_put_sf"/>
</dbReference>
<dbReference type="AlphaFoldDB" id="A0A068QSM1"/>
<dbReference type="Proteomes" id="UP000032721">
    <property type="component" value="Chromosome"/>
</dbReference>